<evidence type="ECO:0000313" key="3">
    <source>
        <dbReference type="EMBL" id="SPL62500.1"/>
    </source>
</evidence>
<feature type="chain" id="PRO_5015158436" description="Transcriptional regulator" evidence="2">
    <location>
        <begin position="34"/>
        <end position="392"/>
    </location>
</feature>
<evidence type="ECO:0000256" key="1">
    <source>
        <dbReference type="SAM" id="Phobius"/>
    </source>
</evidence>
<accession>A0A2P9HFD3</accession>
<keyword evidence="2" id="KW-0732">Signal</keyword>
<dbReference type="Proteomes" id="UP000246073">
    <property type="component" value="Unassembled WGS sequence"/>
</dbReference>
<keyword evidence="1" id="KW-1133">Transmembrane helix</keyword>
<reference evidence="4" key="1">
    <citation type="submission" date="2017-12" db="EMBL/GenBank/DDBJ databases">
        <authorList>
            <person name="Diaz M."/>
        </authorList>
    </citation>
    <scope>NUCLEOTIDE SEQUENCE [LARGE SCALE GENOMIC DNA]</scope>
    <source>
        <strain evidence="4">FI11154</strain>
    </source>
</reference>
<proteinExistence type="predicted"/>
<gene>
    <name evidence="3" type="ORF">OHAE_5107</name>
</gene>
<dbReference type="RefSeq" id="WP_109366645.1">
    <property type="nucleotide sequence ID" value="NZ_OOFM01000003.1"/>
</dbReference>
<protein>
    <recommendedName>
        <fullName evidence="5">Transcriptional regulator</fullName>
    </recommendedName>
</protein>
<feature type="transmembrane region" description="Helical" evidence="1">
    <location>
        <begin position="352"/>
        <end position="375"/>
    </location>
</feature>
<keyword evidence="1" id="KW-0812">Transmembrane</keyword>
<organism evidence="3 4">
    <name type="scientific">Ochrobactrum soli</name>
    <dbReference type="NCBI Taxonomy" id="2448455"/>
    <lineage>
        <taxon>Bacteria</taxon>
        <taxon>Pseudomonadati</taxon>
        <taxon>Pseudomonadota</taxon>
        <taxon>Alphaproteobacteria</taxon>
        <taxon>Hyphomicrobiales</taxon>
        <taxon>Brucellaceae</taxon>
        <taxon>Brucella/Ochrobactrum group</taxon>
        <taxon>Ochrobactrum</taxon>
    </lineage>
</organism>
<evidence type="ECO:0008006" key="5">
    <source>
        <dbReference type="Google" id="ProtNLM"/>
    </source>
</evidence>
<evidence type="ECO:0000313" key="4">
    <source>
        <dbReference type="Proteomes" id="UP000246073"/>
    </source>
</evidence>
<dbReference type="AlphaFoldDB" id="A0A2P9HFD3"/>
<feature type="signal peptide" evidence="2">
    <location>
        <begin position="1"/>
        <end position="33"/>
    </location>
</feature>
<keyword evidence="1" id="KW-0472">Membrane</keyword>
<name>A0A2P9HFD3_9HYPH</name>
<sequence>MAILRNIRNGYRATSTVCLIASAIAFYSSSQFAAVKLAFNYWDPLSITEYRLNQLTTADFITEIEASLAENDIAEAGNLVGLAQERGHEIPAELVDKTKESVFQFGLHNLTEFIKGATTGEATSTTAIGGALAADYFQVGDVRDVYIQGSNLVQGQDYDKITLGLALFGLILTNPPGTGAVDVGASVIKTANKAGKLSKPLRNRVGKLASELVDVSALRMGLSEIKLPSFRTPAIKEVRSTIADLNWSAVMKGDFSGFGALIKSMMPIDVSAAKMSFKGAIKPGVASEAASFVSDASSITKKGGVKTTFRVLEHSDDARDLSRFSKLTAKFGEQTSAVVKMLGKTAVKLGKLAYWLAALIIVVLGWVLWAAWLALSMVRGTTRLFARDAGKA</sequence>
<evidence type="ECO:0000256" key="2">
    <source>
        <dbReference type="SAM" id="SignalP"/>
    </source>
</evidence>
<dbReference type="EMBL" id="OOFM01000003">
    <property type="protein sequence ID" value="SPL62500.1"/>
    <property type="molecule type" value="Genomic_DNA"/>
</dbReference>